<reference evidence="10" key="2">
    <citation type="submission" date="2023-04" db="EMBL/GenBank/DDBJ databases">
        <authorList>
            <person name="Bruccoleri R.E."/>
            <person name="Oakeley E.J."/>
            <person name="Faust A.-M."/>
            <person name="Dessus-Babus S."/>
            <person name="Altorfer M."/>
            <person name="Burckhardt D."/>
            <person name="Oertli M."/>
            <person name="Naumann U."/>
            <person name="Petersen F."/>
            <person name="Wong J."/>
        </authorList>
    </citation>
    <scope>NUCLEOTIDE SEQUENCE</scope>
    <source>
        <strain evidence="10">GSM-AAB239-AS_SAM_17_03QT</strain>
        <tissue evidence="10">Leaf</tissue>
    </source>
</reference>
<dbReference type="GO" id="GO:0003677">
    <property type="term" value="F:DNA binding"/>
    <property type="evidence" value="ECO:0007669"/>
    <property type="project" value="UniProtKB-KW"/>
</dbReference>
<comment type="caution">
    <text evidence="10">The sequence shown here is derived from an EMBL/GenBank/DDBJ whole genome shotgun (WGS) entry which is preliminary data.</text>
</comment>
<evidence type="ECO:0000256" key="8">
    <source>
        <dbReference type="RuleBase" id="RU367155"/>
    </source>
</evidence>
<comment type="subunit">
    <text evidence="7">Heterotrimeric transcription factor composed of three components, NF-YA, NF-YB and NF-YC. NF-YB and NF-YC must interact and dimerize for NF-YA association and DNA binding.</text>
</comment>
<dbReference type="Gene3D" id="6.10.250.2430">
    <property type="match status" value="1"/>
</dbReference>
<feature type="compositionally biased region" description="Gly residues" evidence="9">
    <location>
        <begin position="1"/>
        <end position="17"/>
    </location>
</feature>
<gene>
    <name evidence="10" type="ORF">M6B38_138110</name>
</gene>
<dbReference type="GO" id="GO:0003700">
    <property type="term" value="F:DNA-binding transcription factor activity"/>
    <property type="evidence" value="ECO:0007669"/>
    <property type="project" value="UniProtKB-UniRule"/>
</dbReference>
<keyword evidence="4" id="KW-0010">Activator</keyword>
<comment type="function">
    <text evidence="8">Component of the sequence-specific heterotrimeric transcription factor (NF-Y) which specifically recognizes a 5'-CCAAT-3' box motif found in the promoters of its target genes.</text>
</comment>
<keyword evidence="3 8" id="KW-0238">DNA-binding</keyword>
<dbReference type="InterPro" id="IPR018362">
    <property type="entry name" value="CCAAT-binding_factor_CS"/>
</dbReference>
<dbReference type="SMART" id="SM00521">
    <property type="entry name" value="CBF"/>
    <property type="match status" value="1"/>
</dbReference>
<dbReference type="GO" id="GO:0016602">
    <property type="term" value="C:CCAAT-binding factor complex"/>
    <property type="evidence" value="ECO:0007669"/>
    <property type="project" value="InterPro"/>
</dbReference>
<evidence type="ECO:0000256" key="5">
    <source>
        <dbReference type="ARBA" id="ARBA00023163"/>
    </source>
</evidence>
<dbReference type="PROSITE" id="PS51152">
    <property type="entry name" value="NFYA_HAP2_2"/>
    <property type="match status" value="1"/>
</dbReference>
<keyword evidence="11" id="KW-1185">Reference proteome</keyword>
<dbReference type="PANTHER" id="PTHR12632">
    <property type="entry name" value="TRANSCRIPTION FACTOR NF-Y ALPHA-RELATED"/>
    <property type="match status" value="1"/>
</dbReference>
<proteinExistence type="inferred from homology"/>
<organism evidence="10 11">
    <name type="scientific">Iris pallida</name>
    <name type="common">Sweet iris</name>
    <dbReference type="NCBI Taxonomy" id="29817"/>
    <lineage>
        <taxon>Eukaryota</taxon>
        <taxon>Viridiplantae</taxon>
        <taxon>Streptophyta</taxon>
        <taxon>Embryophyta</taxon>
        <taxon>Tracheophyta</taxon>
        <taxon>Spermatophyta</taxon>
        <taxon>Magnoliopsida</taxon>
        <taxon>Liliopsida</taxon>
        <taxon>Asparagales</taxon>
        <taxon>Iridaceae</taxon>
        <taxon>Iridoideae</taxon>
        <taxon>Irideae</taxon>
        <taxon>Iris</taxon>
    </lineage>
</organism>
<name>A0AAX6FF21_IRIPA</name>
<feature type="region of interest" description="Disordered" evidence="9">
    <location>
        <begin position="252"/>
        <end position="306"/>
    </location>
</feature>
<protein>
    <recommendedName>
        <fullName evidence="8">Nuclear transcription factor Y subunit</fullName>
    </recommendedName>
</protein>
<feature type="region of interest" description="Disordered" evidence="9">
    <location>
        <begin position="1"/>
        <end position="86"/>
    </location>
</feature>
<comment type="subcellular location">
    <subcellularLocation>
        <location evidence="1 8">Nucleus</location>
    </subcellularLocation>
</comment>
<evidence type="ECO:0000256" key="1">
    <source>
        <dbReference type="ARBA" id="ARBA00004123"/>
    </source>
</evidence>
<dbReference type="InterPro" id="IPR001289">
    <property type="entry name" value="NFYA"/>
</dbReference>
<keyword evidence="6 8" id="KW-0539">Nucleus</keyword>
<evidence type="ECO:0000256" key="3">
    <source>
        <dbReference type="ARBA" id="ARBA00023125"/>
    </source>
</evidence>
<evidence type="ECO:0000313" key="10">
    <source>
        <dbReference type="EMBL" id="KAJ6814758.1"/>
    </source>
</evidence>
<sequence>MVSGSGGGGGGDSGGEGALTAWTSPRPWWRGPGCGGLPPESAAKLPGGQPQLRGGAEGEGDSGGETQNLGTGAGPDGSFGHEHPPSAMAHAIPEHLVPHTQLELGQSIIGACPPYPYSDPYAGVMTAYGTQAMVHPQLLGMPHNRMQLPLEMTEEPVYVNAKQYHGILRRRQSRAKAELEKKVVKARKPYLHESRHQHAIRRARGCGGRFLNTKKTDGNSGNLNTETGFGVQHQAQPGSSSGLKILPSGCIRNPDSDSPATMMQGKYSDHSNNACQQQHSGFQLSGFHSQPGERLEEGDCSDQQQGGRILVSRPSNRAVTIQ</sequence>
<dbReference type="PROSITE" id="PS00686">
    <property type="entry name" value="NFYA_HAP2_1"/>
    <property type="match status" value="1"/>
</dbReference>
<keyword evidence="5 8" id="KW-0804">Transcription</keyword>
<dbReference type="EMBL" id="JANAVB010029617">
    <property type="protein sequence ID" value="KAJ6814758.1"/>
    <property type="molecule type" value="Genomic_DNA"/>
</dbReference>
<evidence type="ECO:0000313" key="11">
    <source>
        <dbReference type="Proteomes" id="UP001140949"/>
    </source>
</evidence>
<dbReference type="Proteomes" id="UP001140949">
    <property type="component" value="Unassembled WGS sequence"/>
</dbReference>
<evidence type="ECO:0000256" key="2">
    <source>
        <dbReference type="ARBA" id="ARBA00023015"/>
    </source>
</evidence>
<feature type="compositionally biased region" description="Polar residues" evidence="9">
    <location>
        <begin position="270"/>
        <end position="288"/>
    </location>
</feature>
<dbReference type="AlphaFoldDB" id="A0AAX6FF21"/>
<evidence type="ECO:0000256" key="9">
    <source>
        <dbReference type="SAM" id="MobiDB-lite"/>
    </source>
</evidence>
<evidence type="ECO:0000256" key="7">
    <source>
        <dbReference type="ARBA" id="ARBA00025911"/>
    </source>
</evidence>
<reference evidence="10" key="1">
    <citation type="journal article" date="2023" name="GigaByte">
        <title>Genome assembly of the bearded iris, Iris pallida Lam.</title>
        <authorList>
            <person name="Bruccoleri R.E."/>
            <person name="Oakeley E.J."/>
            <person name="Faust A.M.E."/>
            <person name="Altorfer M."/>
            <person name="Dessus-Babus S."/>
            <person name="Burckhardt D."/>
            <person name="Oertli M."/>
            <person name="Naumann U."/>
            <person name="Petersen F."/>
            <person name="Wong J."/>
        </authorList>
    </citation>
    <scope>NUCLEOTIDE SEQUENCE</scope>
    <source>
        <strain evidence="10">GSM-AAB239-AS_SAM_17_03QT</strain>
    </source>
</reference>
<keyword evidence="2 8" id="KW-0805">Transcription regulation</keyword>
<evidence type="ECO:0000256" key="4">
    <source>
        <dbReference type="ARBA" id="ARBA00023159"/>
    </source>
</evidence>
<accession>A0AAX6FF21</accession>
<comment type="similarity">
    <text evidence="8">Belongs to the NFYA/HAP2 subunit family.</text>
</comment>
<dbReference type="Pfam" id="PF02045">
    <property type="entry name" value="CBFB_NFYA"/>
    <property type="match status" value="1"/>
</dbReference>
<evidence type="ECO:0000256" key="6">
    <source>
        <dbReference type="ARBA" id="ARBA00023242"/>
    </source>
</evidence>
<dbReference type="PRINTS" id="PR00616">
    <property type="entry name" value="CCAATSUBUNTB"/>
</dbReference>